<dbReference type="PROSITE" id="PS50158">
    <property type="entry name" value="ZF_CCHC"/>
    <property type="match status" value="1"/>
</dbReference>
<keyword evidence="1" id="KW-0863">Zinc-finger</keyword>
<accession>A0ABM2ZT78</accession>
<dbReference type="InterPro" id="IPR025558">
    <property type="entry name" value="DUF4283"/>
</dbReference>
<sequence>MADLWHLIGGLCITELGEKRYLFQFFHEVDLERVHTGISWFFNNHLLILQKVPVGVNPAATELNHSEFWIQVHELPPGLMSVAMAKQFGDFYGKFVEYDSSIPSMGGRNYLRIRVSLNVAVPLKRKKKVLVGKSMVVYARFKYEKLSLFCFICGKLGHGESYCPCRLTIDSSKIVFGWDLSLRAEARRRSMVMSRWLRTVDGSPCHDKNLAGVKDGVGTLAKGCDGNFVGMSSDGVDYGPIELALVEENDPLTAMEAHDNECGDTWRLTGFYGNPDERCRVASWDLLRQLNHGQVIPWVVLGDSNEITSSFEKNSGRLRSDRQMRNFRRALEDCNLNDLGFIGHWFTWERGRFASTIIRERLDCGVSSLSWVNLFPGYRLEHLSHSFSDHCPLLLDTLGMVWNNQNGFVKAFRFETKWCLDSSFEGLVQKWWEEESGGVLNKLEKMGHQMLKWSKATSSKERRNRWVLEDRLSSLYDQDPSDEILAEILEVVVQRHFRGRISELEDAASRRTTSFEDFLQIATDYFCKLFFASESGSNEPLFGLVERKVTDCMNERLLQQFTEEEITNAVKLLAPLKAPGVDGFPAFFFQRYWHIIGPAVSQYCLNVLHGHLDIGDINKTRIILIPKIDKPRHMSHFRPISLCNVIYKIIAKVLVLRMSDMLGTCINESQGAFIPGRLISDNVLVAYEILHSLKMKKRGKKGHFALKLDMSKVYDRVEWDFLAGMMKHLGFHTDWVVLIIRCVCSVSYSDAKDKGKMLGVPIGREKFSVSHLFFAGDCILFGDVSCEWAEVIRDVIKEYEMVSGQQVNFDKSLIYFGTNVASSVQEEIVRLLGVRVASNPEKYLGLPMMVGRRKKWAFANFVDRSGSGLRGGVYATCQWGVRRFLSSQFCKQFQFMLCSVSCCQRRYAVHLKVWRILFQPHCLLAKVLKARYFPFTDILTTKVGSYPSFAWRSICSARELIGDGLLWRVETGVRVNIWNDPWLPGKENNRIPVQEIRPNWTTVNQLINNGDCTWNRELVQSFVDDDTANRIFSIPLFESGSEDVLVWKYEGSGEYSVRSGYRVLITECLQNNLHQSTSGADYKGFYTDLWASNILGKIKIHVWRLFNNLVPHYGNLTRRKLSVKTVCSLCQEEFENSEHLLWSCGILQCVWSSLHIPLPSFDVALDFKNRFVSTYLAGNDRQRRLISISLWCLWFHRNKLVHEGVKLSMSKVLGFIRGYDQDLGLMHKNLCPSSSLGKELWRPPDPDVIKINFDASYVQEKNLL</sequence>
<evidence type="ECO:0000313" key="3">
    <source>
        <dbReference type="Proteomes" id="UP000818029"/>
    </source>
</evidence>
<dbReference type="PANTHER" id="PTHR46890">
    <property type="entry name" value="NON-LTR RETROLELEMENT REVERSE TRANSCRIPTASE-LIKE PROTEIN-RELATED"/>
    <property type="match status" value="1"/>
</dbReference>
<feature type="domain" description="CCHC-type" evidence="2">
    <location>
        <begin position="150"/>
        <end position="164"/>
    </location>
</feature>
<keyword evidence="3" id="KW-1185">Reference proteome</keyword>
<gene>
    <name evidence="4" type="primary">LOC121215429</name>
</gene>
<dbReference type="InterPro" id="IPR052343">
    <property type="entry name" value="Retrotransposon-Effector_Assoc"/>
</dbReference>
<dbReference type="CDD" id="cd01650">
    <property type="entry name" value="RT_nLTR_like"/>
    <property type="match status" value="1"/>
</dbReference>
<protein>
    <recommendedName>
        <fullName evidence="2">CCHC-type domain-containing protein</fullName>
    </recommendedName>
</protein>
<evidence type="ECO:0000313" key="4">
    <source>
        <dbReference type="RefSeq" id="XP_040945841.1"/>
    </source>
</evidence>
<dbReference type="Gene3D" id="3.60.10.10">
    <property type="entry name" value="Endonuclease/exonuclease/phosphatase"/>
    <property type="match status" value="1"/>
</dbReference>
<evidence type="ECO:0000259" key="2">
    <source>
        <dbReference type="PROSITE" id="PS50158"/>
    </source>
</evidence>
<dbReference type="InterPro" id="IPR000477">
    <property type="entry name" value="RT_dom"/>
</dbReference>
<name>A0ABM2ZT78_GOSHI</name>
<dbReference type="GeneID" id="121215429"/>
<reference evidence="4" key="2">
    <citation type="submission" date="2025-08" db="UniProtKB">
        <authorList>
            <consortium name="RefSeq"/>
        </authorList>
    </citation>
    <scope>IDENTIFICATION</scope>
</reference>
<dbReference type="Pfam" id="PF14111">
    <property type="entry name" value="DUF4283"/>
    <property type="match status" value="1"/>
</dbReference>
<dbReference type="InterPro" id="IPR043502">
    <property type="entry name" value="DNA/RNA_pol_sf"/>
</dbReference>
<dbReference type="RefSeq" id="XP_040945841.1">
    <property type="nucleotide sequence ID" value="XM_041089907.1"/>
</dbReference>
<dbReference type="Proteomes" id="UP000818029">
    <property type="component" value="Chromosome D03"/>
</dbReference>
<dbReference type="Pfam" id="PF14392">
    <property type="entry name" value="zf-CCHC_4"/>
    <property type="match status" value="1"/>
</dbReference>
<dbReference type="InterPro" id="IPR001878">
    <property type="entry name" value="Znf_CCHC"/>
</dbReference>
<evidence type="ECO:0000256" key="1">
    <source>
        <dbReference type="PROSITE-ProRule" id="PRU00047"/>
    </source>
</evidence>
<keyword evidence="1" id="KW-0479">Metal-binding</keyword>
<proteinExistence type="predicted"/>
<keyword evidence="1" id="KW-0862">Zinc</keyword>
<dbReference type="InterPro" id="IPR026960">
    <property type="entry name" value="RVT-Znf"/>
</dbReference>
<dbReference type="PANTHER" id="PTHR46890:SF49">
    <property type="entry name" value="RNA-DIRECTED DNA POLYMERASE"/>
    <property type="match status" value="1"/>
</dbReference>
<dbReference type="Pfam" id="PF13966">
    <property type="entry name" value="zf-RVT"/>
    <property type="match status" value="1"/>
</dbReference>
<dbReference type="Pfam" id="PF00078">
    <property type="entry name" value="RVT_1"/>
    <property type="match status" value="1"/>
</dbReference>
<dbReference type="SUPFAM" id="SSF56672">
    <property type="entry name" value="DNA/RNA polymerases"/>
    <property type="match status" value="1"/>
</dbReference>
<dbReference type="InterPro" id="IPR036691">
    <property type="entry name" value="Endo/exonu/phosph_ase_sf"/>
</dbReference>
<reference evidence="3" key="1">
    <citation type="journal article" date="2020" name="Nat. Genet.">
        <title>Genomic diversifications of five Gossypium allopolyploid species and their impact on cotton improvement.</title>
        <authorList>
            <person name="Chen Z.J."/>
            <person name="Sreedasyam A."/>
            <person name="Ando A."/>
            <person name="Song Q."/>
            <person name="De Santiago L.M."/>
            <person name="Hulse-Kemp A.M."/>
            <person name="Ding M."/>
            <person name="Ye W."/>
            <person name="Kirkbride R.C."/>
            <person name="Jenkins J."/>
            <person name="Plott C."/>
            <person name="Lovell J."/>
            <person name="Lin Y.M."/>
            <person name="Vaughn R."/>
            <person name="Liu B."/>
            <person name="Simpson S."/>
            <person name="Scheffler B.E."/>
            <person name="Wen L."/>
            <person name="Saski C.A."/>
            <person name="Grover C.E."/>
            <person name="Hu G."/>
            <person name="Conover J.L."/>
            <person name="Carlson J.W."/>
            <person name="Shu S."/>
            <person name="Boston L.B."/>
            <person name="Williams M."/>
            <person name="Peterson D.G."/>
            <person name="McGee K."/>
            <person name="Jones D.C."/>
            <person name="Wendel J.F."/>
            <person name="Stelly D.M."/>
            <person name="Grimwood J."/>
            <person name="Schmutz J."/>
        </authorList>
    </citation>
    <scope>NUCLEOTIDE SEQUENCE [LARGE SCALE GENOMIC DNA]</scope>
    <source>
        <strain evidence="3">cv. TM-1</strain>
    </source>
</reference>
<dbReference type="InterPro" id="IPR025836">
    <property type="entry name" value="Zn_knuckle_CX2CX4HX4C"/>
</dbReference>
<dbReference type="SUPFAM" id="SSF56219">
    <property type="entry name" value="DNase I-like"/>
    <property type="match status" value="1"/>
</dbReference>
<organism evidence="3 4">
    <name type="scientific">Gossypium hirsutum</name>
    <name type="common">Upland cotton</name>
    <name type="synonym">Gossypium mexicanum</name>
    <dbReference type="NCBI Taxonomy" id="3635"/>
    <lineage>
        <taxon>Eukaryota</taxon>
        <taxon>Viridiplantae</taxon>
        <taxon>Streptophyta</taxon>
        <taxon>Embryophyta</taxon>
        <taxon>Tracheophyta</taxon>
        <taxon>Spermatophyta</taxon>
        <taxon>Magnoliopsida</taxon>
        <taxon>eudicotyledons</taxon>
        <taxon>Gunneridae</taxon>
        <taxon>Pentapetalae</taxon>
        <taxon>rosids</taxon>
        <taxon>malvids</taxon>
        <taxon>Malvales</taxon>
        <taxon>Malvaceae</taxon>
        <taxon>Malvoideae</taxon>
        <taxon>Gossypium</taxon>
    </lineage>
</organism>